<feature type="domain" description="C2H2-type" evidence="9">
    <location>
        <begin position="49"/>
        <end position="78"/>
    </location>
</feature>
<dbReference type="PROSITE" id="PS50157">
    <property type="entry name" value="ZINC_FINGER_C2H2_2"/>
    <property type="match status" value="2"/>
</dbReference>
<dbReference type="SUPFAM" id="SSF57667">
    <property type="entry name" value="beta-beta-alpha zinc fingers"/>
    <property type="match status" value="1"/>
</dbReference>
<dbReference type="Pfam" id="PF00096">
    <property type="entry name" value="zf-C2H2"/>
    <property type="match status" value="2"/>
</dbReference>
<feature type="compositionally biased region" description="Pro residues" evidence="8">
    <location>
        <begin position="16"/>
        <end position="28"/>
    </location>
</feature>
<keyword evidence="6" id="KW-0539">Nucleus</keyword>
<dbReference type="InterPro" id="IPR013087">
    <property type="entry name" value="Znf_C2H2_type"/>
</dbReference>
<evidence type="ECO:0000256" key="8">
    <source>
        <dbReference type="SAM" id="MobiDB-lite"/>
    </source>
</evidence>
<dbReference type="InterPro" id="IPR036236">
    <property type="entry name" value="Znf_C2H2_sf"/>
</dbReference>
<feature type="region of interest" description="Disordered" evidence="8">
    <location>
        <begin position="250"/>
        <end position="271"/>
    </location>
</feature>
<feature type="compositionally biased region" description="Low complexity" evidence="8">
    <location>
        <begin position="1057"/>
        <end position="1099"/>
    </location>
</feature>
<dbReference type="GeneID" id="30157158"/>
<feature type="compositionally biased region" description="Basic and acidic residues" evidence="8">
    <location>
        <begin position="148"/>
        <end position="196"/>
    </location>
</feature>
<dbReference type="CDD" id="cd12148">
    <property type="entry name" value="fungal_TF_MHR"/>
    <property type="match status" value="1"/>
</dbReference>
<dbReference type="Pfam" id="PF04082">
    <property type="entry name" value="Fungal_trans"/>
    <property type="match status" value="1"/>
</dbReference>
<keyword evidence="4 7" id="KW-0863">Zinc-finger</keyword>
<dbReference type="Proteomes" id="UP000094065">
    <property type="component" value="Unassembled WGS sequence"/>
</dbReference>
<dbReference type="InterPro" id="IPR051059">
    <property type="entry name" value="VerF-like"/>
</dbReference>
<dbReference type="STRING" id="1295533.A0A1E3HHM7"/>
<proteinExistence type="predicted"/>
<evidence type="ECO:0000256" key="5">
    <source>
        <dbReference type="ARBA" id="ARBA00022833"/>
    </source>
</evidence>
<evidence type="ECO:0000256" key="4">
    <source>
        <dbReference type="ARBA" id="ARBA00022771"/>
    </source>
</evidence>
<feature type="compositionally biased region" description="Polar residues" evidence="8">
    <location>
        <begin position="119"/>
        <end position="130"/>
    </location>
</feature>
<feature type="compositionally biased region" description="Gly residues" evidence="8">
    <location>
        <begin position="1158"/>
        <end position="1175"/>
    </location>
</feature>
<evidence type="ECO:0000313" key="11">
    <source>
        <dbReference type="Proteomes" id="UP000094065"/>
    </source>
</evidence>
<evidence type="ECO:0000256" key="2">
    <source>
        <dbReference type="ARBA" id="ARBA00022723"/>
    </source>
</evidence>
<reference evidence="10 11" key="1">
    <citation type="submission" date="2016-06" db="EMBL/GenBank/DDBJ databases">
        <title>Evolution of pathogenesis and genome organization in the Tremellales.</title>
        <authorList>
            <person name="Cuomo C."/>
            <person name="Litvintseva A."/>
            <person name="Heitman J."/>
            <person name="Chen Y."/>
            <person name="Sun S."/>
            <person name="Springer D."/>
            <person name="Dromer F."/>
            <person name="Young S."/>
            <person name="Zeng Q."/>
            <person name="Chapman S."/>
            <person name="Gujja S."/>
            <person name="Saif S."/>
            <person name="Birren B."/>
        </authorList>
    </citation>
    <scope>NUCLEOTIDE SEQUENCE [LARGE SCALE GENOMIC DNA]</scope>
    <source>
        <strain evidence="10 11">CBS 6039</strain>
    </source>
</reference>
<keyword evidence="5" id="KW-0862">Zinc</keyword>
<feature type="region of interest" description="Disordered" evidence="8">
    <location>
        <begin position="1"/>
        <end position="57"/>
    </location>
</feature>
<feature type="region of interest" description="Disordered" evidence="8">
    <location>
        <begin position="935"/>
        <end position="967"/>
    </location>
</feature>
<feature type="compositionally biased region" description="Basic and acidic residues" evidence="8">
    <location>
        <begin position="39"/>
        <end position="48"/>
    </location>
</feature>
<feature type="region of interest" description="Disordered" evidence="8">
    <location>
        <begin position="1150"/>
        <end position="1184"/>
    </location>
</feature>
<organism evidence="10 11">
    <name type="scientific">Cryptococcus amylolentus CBS 6039</name>
    <dbReference type="NCBI Taxonomy" id="1295533"/>
    <lineage>
        <taxon>Eukaryota</taxon>
        <taxon>Fungi</taxon>
        <taxon>Dikarya</taxon>
        <taxon>Basidiomycota</taxon>
        <taxon>Agaricomycotina</taxon>
        <taxon>Tremellomycetes</taxon>
        <taxon>Tremellales</taxon>
        <taxon>Cryptococcaceae</taxon>
        <taxon>Cryptococcus</taxon>
    </lineage>
</organism>
<dbReference type="GO" id="GO:0008270">
    <property type="term" value="F:zinc ion binding"/>
    <property type="evidence" value="ECO:0007669"/>
    <property type="project" value="UniProtKB-KW"/>
</dbReference>
<evidence type="ECO:0000256" key="3">
    <source>
        <dbReference type="ARBA" id="ARBA00022737"/>
    </source>
</evidence>
<accession>A0A1E3HHM7</accession>
<dbReference type="PROSITE" id="PS00028">
    <property type="entry name" value="ZINC_FINGER_C2H2_1"/>
    <property type="match status" value="2"/>
</dbReference>
<dbReference type="PANTHER" id="PTHR40626">
    <property type="entry name" value="MIP31509P"/>
    <property type="match status" value="1"/>
</dbReference>
<keyword evidence="11" id="KW-1185">Reference proteome</keyword>
<feature type="region of interest" description="Disordered" evidence="8">
    <location>
        <begin position="98"/>
        <end position="197"/>
    </location>
</feature>
<comment type="subcellular location">
    <subcellularLocation>
        <location evidence="1">Nucleus</location>
    </subcellularLocation>
</comment>
<dbReference type="GO" id="GO:0000978">
    <property type="term" value="F:RNA polymerase II cis-regulatory region sequence-specific DNA binding"/>
    <property type="evidence" value="ECO:0007669"/>
    <property type="project" value="InterPro"/>
</dbReference>
<dbReference type="InterPro" id="IPR007219">
    <property type="entry name" value="XnlR_reg_dom"/>
</dbReference>
<dbReference type="GO" id="GO:0000981">
    <property type="term" value="F:DNA-binding transcription factor activity, RNA polymerase II-specific"/>
    <property type="evidence" value="ECO:0007669"/>
    <property type="project" value="InterPro"/>
</dbReference>
<comment type="caution">
    <text evidence="10">The sequence shown here is derived from an EMBL/GenBank/DDBJ whole genome shotgun (WGS) entry which is preliminary data.</text>
</comment>
<feature type="domain" description="C2H2-type" evidence="9">
    <location>
        <begin position="79"/>
        <end position="107"/>
    </location>
</feature>
<gene>
    <name evidence="10" type="ORF">L202_05849</name>
</gene>
<keyword evidence="2" id="KW-0479">Metal-binding</keyword>
<dbReference type="GO" id="GO:0005634">
    <property type="term" value="C:nucleus"/>
    <property type="evidence" value="ECO:0007669"/>
    <property type="project" value="UniProtKB-SubCell"/>
</dbReference>
<keyword evidence="3" id="KW-0677">Repeat</keyword>
<evidence type="ECO:0000256" key="7">
    <source>
        <dbReference type="PROSITE-ProRule" id="PRU00042"/>
    </source>
</evidence>
<feature type="region of interest" description="Disordered" evidence="8">
    <location>
        <begin position="336"/>
        <end position="356"/>
    </location>
</feature>
<dbReference type="SMART" id="SM00355">
    <property type="entry name" value="ZnF_C2H2"/>
    <property type="match status" value="2"/>
</dbReference>
<dbReference type="Gene3D" id="3.30.160.60">
    <property type="entry name" value="Classic Zinc Finger"/>
    <property type="match status" value="2"/>
</dbReference>
<feature type="compositionally biased region" description="Pro residues" evidence="8">
    <location>
        <begin position="1047"/>
        <end position="1056"/>
    </location>
</feature>
<feature type="region of interest" description="Disordered" evidence="8">
    <location>
        <begin position="1035"/>
        <end position="1106"/>
    </location>
</feature>
<dbReference type="RefSeq" id="XP_018991388.1">
    <property type="nucleotide sequence ID" value="XM_019140237.1"/>
</dbReference>
<evidence type="ECO:0000256" key="6">
    <source>
        <dbReference type="ARBA" id="ARBA00023242"/>
    </source>
</evidence>
<evidence type="ECO:0000256" key="1">
    <source>
        <dbReference type="ARBA" id="ARBA00004123"/>
    </source>
</evidence>
<sequence>MAALPPPAGDSALVPEPSPVALPPPPAPTTSTGGSGRGRNKDGKEKESFACTFPGCGQSYSRMEYLKRHQRKHQDDRPFQCKDCSKAFARSDVLLRHRRRCHPTPPPVDRDTSPPPSNRIYNNMPVSSSRTDAREQSPPRARGRKHARQSDAVDDQHDRSRPRIDPALQHEHEPEYAAEHGANGEHDGRYDEERGYDGNVYGQYYGQTNQDDHPNYSSHLMPMFAQNQAYHSLNDPNHLEDASVLLSMAYPSGVPGGEGQQEQEQRDLPDWASNPTINLIMETAVASANGEQDALPKATNGDGQEAADASAEKENGTTQAEPTAAQVISNLAEAAAAAPQPISSGAPNGDTAAESTEGGIVSEVIDPTLQDGTPGSEGFLNAMSWLSGLDNQGVLNSNKSSTLGTRGQEVATLKTGFMPEETSFPMTSLFSPSALNASLGGSSNDGSSEQASTPHILHILEQLAKYEVPQTIANPNPERPLLRLDHAAMALQAGEAFDKDSRFYLPAERFAGCYQIPHWALPPLKTLSVMACRTFHTVLNHFSFVHLPTFKLVDTAACLAFAICTVGGIKTGNASISDRFLWPAPEGNGRPSSAGAASLDGPVVPDQSWESLYEDNWYRCAEPRAAEVRNVANWANGPVVRSEKTNMLVKSFSLAKGVLMTEYNVALLQALILYHAPNFLSENDRERVPANMFLGTIVNITRQIGFFTTENDHFTPSISLPSEPFTPHELDRAWHDWIQLETRRRTAFLVYQLDTISSLESNIPCILSGCEVAYLPLPAPDTLWKAPNAQSWLKGVKKYKPMTLDEAMRRTFYLPTYGAFDALHEKADTQFYNLLNQSDYGPFARMAMVITLLRGIIDIGEGKRDRGDWRDLTDLWVGCSWLRPGKQIIAQDGTDLGIITRESLKERFRLGLQKWREGWDFDSLCSSPTRAATGHYTRSGAPGAGSAGAGVSPESDSASPREDEQSIPKETLNYCEDALPLYWLASGLLGAIISNTTHQPGQNMFSGFNYGDMLKSARTFTRTGEGVPVKLRNMSASQARNERHPSAGPPRNPNMPTPTSAPSSASASSGPPSNPPASSLDPSTHSSSHSTIPTSVSPPDQAGNDNIINQELSSLAEGMSDGTFAGIMQALAAGSGDLSMQLGLINEQGEGEGEGVREGAGAGAEGGNEGNGGGEESLQGLSDQDIAKQLGFMI</sequence>
<dbReference type="GO" id="GO:0006351">
    <property type="term" value="P:DNA-templated transcription"/>
    <property type="evidence" value="ECO:0007669"/>
    <property type="project" value="InterPro"/>
</dbReference>
<dbReference type="PANTHER" id="PTHR40626:SF11">
    <property type="entry name" value="ZINC FINGER PROTEIN YPR022C"/>
    <property type="match status" value="1"/>
</dbReference>
<dbReference type="OrthoDB" id="1405595at2759"/>
<evidence type="ECO:0000313" key="10">
    <source>
        <dbReference type="EMBL" id="ODN75857.1"/>
    </source>
</evidence>
<dbReference type="AlphaFoldDB" id="A0A1E3HHM7"/>
<protein>
    <recommendedName>
        <fullName evidence="9">C2H2-type domain-containing protein</fullName>
    </recommendedName>
</protein>
<dbReference type="EMBL" id="AWGJ01000009">
    <property type="protein sequence ID" value="ODN75857.1"/>
    <property type="molecule type" value="Genomic_DNA"/>
</dbReference>
<feature type="compositionally biased region" description="Pro residues" evidence="8">
    <location>
        <begin position="103"/>
        <end position="117"/>
    </location>
</feature>
<evidence type="ECO:0000259" key="9">
    <source>
        <dbReference type="PROSITE" id="PS50157"/>
    </source>
</evidence>
<feature type="region of interest" description="Disordered" evidence="8">
    <location>
        <begin position="291"/>
        <end position="322"/>
    </location>
</feature>
<name>A0A1E3HHM7_9TREE</name>
<dbReference type="GO" id="GO:0000785">
    <property type="term" value="C:chromatin"/>
    <property type="evidence" value="ECO:0007669"/>
    <property type="project" value="TreeGrafter"/>
</dbReference>